<proteinExistence type="predicted"/>
<reference evidence="1" key="1">
    <citation type="journal article" date="2020" name="mSystems">
        <title>Genome- and Community-Level Interaction Insights into Carbon Utilization and Element Cycling Functions of Hydrothermarchaeota in Hydrothermal Sediment.</title>
        <authorList>
            <person name="Zhou Z."/>
            <person name="Liu Y."/>
            <person name="Xu W."/>
            <person name="Pan J."/>
            <person name="Luo Z.H."/>
            <person name="Li M."/>
        </authorList>
    </citation>
    <scope>NUCLEOTIDE SEQUENCE [LARGE SCALE GENOMIC DNA]</scope>
    <source>
        <strain evidence="1">HyVt-74</strain>
    </source>
</reference>
<dbReference type="GO" id="GO:0005524">
    <property type="term" value="F:ATP binding"/>
    <property type="evidence" value="ECO:0007669"/>
    <property type="project" value="UniProtKB-KW"/>
</dbReference>
<gene>
    <name evidence="1" type="ORF">ENL19_03250</name>
</gene>
<dbReference type="SUPFAM" id="SSF52540">
    <property type="entry name" value="P-loop containing nucleoside triphosphate hydrolases"/>
    <property type="match status" value="1"/>
</dbReference>
<dbReference type="AlphaFoldDB" id="A0A7C5DB77"/>
<keyword evidence="1" id="KW-0547">Nucleotide-binding</keyword>
<name>A0A7C5DB77_UNCW3</name>
<dbReference type="Proteomes" id="UP000886110">
    <property type="component" value="Unassembled WGS sequence"/>
</dbReference>
<organism evidence="1">
    <name type="scientific">candidate division WOR-3 bacterium</name>
    <dbReference type="NCBI Taxonomy" id="2052148"/>
    <lineage>
        <taxon>Bacteria</taxon>
        <taxon>Bacteria division WOR-3</taxon>
    </lineage>
</organism>
<protein>
    <submittedName>
        <fullName evidence="1">ABC transporter ATP-binding protein</fullName>
    </submittedName>
</protein>
<accession>A0A7C5DB77</accession>
<keyword evidence="1" id="KW-0067">ATP-binding</keyword>
<dbReference type="Gene3D" id="3.40.50.300">
    <property type="entry name" value="P-loop containing nucleotide triphosphate hydrolases"/>
    <property type="match status" value="1"/>
</dbReference>
<dbReference type="InterPro" id="IPR027417">
    <property type="entry name" value="P-loop_NTPase"/>
</dbReference>
<sequence length="36" mass="3763">MIEIKNLRKQFPGTDAIDGVTLNIPDGVVVGLAGPN</sequence>
<comment type="caution">
    <text evidence="1">The sequence shown here is derived from an EMBL/GenBank/DDBJ whole genome shotgun (WGS) entry which is preliminary data.</text>
</comment>
<dbReference type="EMBL" id="DRTB01000247">
    <property type="protein sequence ID" value="HHE05062.1"/>
    <property type="molecule type" value="Genomic_DNA"/>
</dbReference>
<feature type="non-terminal residue" evidence="1">
    <location>
        <position position="36"/>
    </location>
</feature>
<evidence type="ECO:0000313" key="1">
    <source>
        <dbReference type="EMBL" id="HHE05062.1"/>
    </source>
</evidence>